<sequence length="405" mass="45367">MKKILTNKWTLLLLTGLLFINIQCSEGDKFDHNKSVILVTGTDANPLVTFVVEDTPASYYVTASATAKVSEDVVVTYSVDNSALEQYNQNNKTNYYMVPSSAIKSENLQDTIKSGRASSSGVKLQIVSTDDFVDGRVYVLPVTIKDVKGGTMEVLNASRTIFLRISRTISFPSLDVSNSNLYSNFIFNDALGVDLPKYTCEIRCFLTEDAPNRIRRMCSWTGKNEEKSNMLRFGEEGQHRNSLQWVSPGGSIVSKTLFTPNRWYTVSLTFDGSRYTMYVDGVKDSELAGTTPFKFQRFEIGMSWANYPSQQLMRGRIAEVRLWNRALAPSEIKVGNCAVDPHLEGLVAYWKFNEGNGAIFKDATGHGYDMDWSKTVRDNAGNGTLNPFDKSSYVVRVQDELNKCN</sequence>
<protein>
    <submittedName>
        <fullName evidence="3">DUF1735 domain-containing protein</fullName>
    </submittedName>
</protein>
<dbReference type="EMBL" id="RXOC01000006">
    <property type="protein sequence ID" value="RXF69706.1"/>
    <property type="molecule type" value="Genomic_DNA"/>
</dbReference>
<dbReference type="GO" id="GO:0004553">
    <property type="term" value="F:hydrolase activity, hydrolyzing O-glycosyl compounds"/>
    <property type="evidence" value="ECO:0007669"/>
    <property type="project" value="UniProtKB-ARBA"/>
</dbReference>
<dbReference type="GO" id="GO:0005975">
    <property type="term" value="P:carbohydrate metabolic process"/>
    <property type="evidence" value="ECO:0007669"/>
    <property type="project" value="UniProtKB-ARBA"/>
</dbReference>
<dbReference type="InterPro" id="IPR013728">
    <property type="entry name" value="BT_3987-like_N"/>
</dbReference>
<comment type="caution">
    <text evidence="3">The sequence shown here is derived from an EMBL/GenBank/DDBJ whole genome shotgun (WGS) entry which is preliminary data.</text>
</comment>
<proteinExistence type="predicted"/>
<organism evidence="3 4">
    <name type="scientific">Arcticibacter tournemirensis</name>
    <dbReference type="NCBI Taxonomy" id="699437"/>
    <lineage>
        <taxon>Bacteria</taxon>
        <taxon>Pseudomonadati</taxon>
        <taxon>Bacteroidota</taxon>
        <taxon>Sphingobacteriia</taxon>
        <taxon>Sphingobacteriales</taxon>
        <taxon>Sphingobacteriaceae</taxon>
        <taxon>Arcticibacter</taxon>
    </lineage>
</organism>
<evidence type="ECO:0000313" key="4">
    <source>
        <dbReference type="Proteomes" id="UP000290848"/>
    </source>
</evidence>
<dbReference type="Gene3D" id="2.60.120.200">
    <property type="match status" value="1"/>
</dbReference>
<feature type="signal peptide" evidence="1">
    <location>
        <begin position="1"/>
        <end position="26"/>
    </location>
</feature>
<evidence type="ECO:0000259" key="2">
    <source>
        <dbReference type="Pfam" id="PF08522"/>
    </source>
</evidence>
<dbReference type="AlphaFoldDB" id="A0A4Q0MA99"/>
<feature type="chain" id="PRO_5020265680" evidence="1">
    <location>
        <begin position="27"/>
        <end position="405"/>
    </location>
</feature>
<dbReference type="SUPFAM" id="SSF49899">
    <property type="entry name" value="Concanavalin A-like lectins/glucanases"/>
    <property type="match status" value="1"/>
</dbReference>
<dbReference type="Pfam" id="PF08522">
    <property type="entry name" value="BT_3987-like_N"/>
    <property type="match status" value="1"/>
</dbReference>
<dbReference type="InterPro" id="IPR013320">
    <property type="entry name" value="ConA-like_dom_sf"/>
</dbReference>
<dbReference type="Proteomes" id="UP000290848">
    <property type="component" value="Unassembled WGS sequence"/>
</dbReference>
<evidence type="ECO:0000256" key="1">
    <source>
        <dbReference type="SAM" id="SignalP"/>
    </source>
</evidence>
<reference evidence="3 4" key="1">
    <citation type="submission" date="2018-12" db="EMBL/GenBank/DDBJ databases">
        <title>The Draft Genome Sequence of the Soil Bacterium Pedobacter tournemirensis R1.</title>
        <authorList>
            <person name="He J."/>
        </authorList>
    </citation>
    <scope>NUCLEOTIDE SEQUENCE [LARGE SCALE GENOMIC DNA]</scope>
    <source>
        <strain evidence="3 4">R1</strain>
    </source>
</reference>
<gene>
    <name evidence="3" type="ORF">EKH83_10650</name>
</gene>
<dbReference type="Gene3D" id="2.60.40.1740">
    <property type="entry name" value="hypothetical protein (bacova_03559)"/>
    <property type="match status" value="1"/>
</dbReference>
<feature type="domain" description="BT-3987-like N-terminal" evidence="2">
    <location>
        <begin position="41"/>
        <end position="149"/>
    </location>
</feature>
<name>A0A4Q0MA99_9SPHI</name>
<accession>A0A4Q0MA99</accession>
<dbReference type="Pfam" id="PF13385">
    <property type="entry name" value="Laminin_G_3"/>
    <property type="match status" value="1"/>
</dbReference>
<evidence type="ECO:0000313" key="3">
    <source>
        <dbReference type="EMBL" id="RXF69706.1"/>
    </source>
</evidence>
<dbReference type="RefSeq" id="WP_128769406.1">
    <property type="nucleotide sequence ID" value="NZ_RXOC01000006.1"/>
</dbReference>
<keyword evidence="1" id="KW-0732">Signal</keyword>